<keyword evidence="2" id="KW-1133">Transmembrane helix</keyword>
<dbReference type="PANTHER" id="PTHR39200">
    <property type="entry name" value="HYPOTHETICAL EXPORTED PROTEIN"/>
    <property type="match status" value="1"/>
</dbReference>
<feature type="compositionally biased region" description="Basic residues" evidence="1">
    <location>
        <begin position="23"/>
        <end position="33"/>
    </location>
</feature>
<accession>A0A6G0WYK7</accession>
<evidence type="ECO:0000256" key="2">
    <source>
        <dbReference type="SAM" id="Phobius"/>
    </source>
</evidence>
<gene>
    <name evidence="3" type="ORF">Ae201684_010302</name>
</gene>
<feature type="compositionally biased region" description="Basic and acidic residues" evidence="1">
    <location>
        <begin position="1"/>
        <end position="11"/>
    </location>
</feature>
<feature type="compositionally biased region" description="Acidic residues" evidence="1">
    <location>
        <begin position="100"/>
        <end position="117"/>
    </location>
</feature>
<dbReference type="AlphaFoldDB" id="A0A6G0WYK7"/>
<dbReference type="Proteomes" id="UP000481153">
    <property type="component" value="Unassembled WGS sequence"/>
</dbReference>
<dbReference type="EMBL" id="VJMJ01000130">
    <property type="protein sequence ID" value="KAF0732594.1"/>
    <property type="molecule type" value="Genomic_DNA"/>
</dbReference>
<feature type="transmembrane region" description="Helical" evidence="2">
    <location>
        <begin position="436"/>
        <end position="460"/>
    </location>
</feature>
<evidence type="ECO:0000313" key="4">
    <source>
        <dbReference type="Proteomes" id="UP000481153"/>
    </source>
</evidence>
<sequence length="469" mass="51231">MKEHRKGSKEEGGEDDPSEMSGRHQRGHHLTSAKHHDEDDQDEDTVPSKYGHDEEKKPHFASKRHRGGDENEDELEPAKHGHRGVKKHHMTHKQHRQREVDEDAPDHDDEHEGDDDTDHNVGSSSSSTTDTFDEIPSMTITLHGSSERVLSSVVAEILPWHSGAMALNVSINASLSHIPGSLLVDIDWPFANSLSYVATTAETVVDESALANRTTSRVILAAHDSMLYLSLERNLNIHSLTIESIGTGFVQVETPALNVSRGIELKAAGTTSTVALAAKKVTAELLRATAVYEGSIYVASHDIAVGTVASTMVGEGVISYYDRAACDYHDVSMLGGGEVHAGAFKCDDTSIYSVGPGHVVIDGGRSLHATHIGIGKLSYIEKLPDVVTHIGFAPRFGVHELTSQVPKWSLLELPPHEPRDVHLISTMVLETTTTTALAIMDIAALFVLLLVLLMIIWTLARRRLYQRLP</sequence>
<evidence type="ECO:0000313" key="3">
    <source>
        <dbReference type="EMBL" id="KAF0732594.1"/>
    </source>
</evidence>
<reference evidence="3 4" key="1">
    <citation type="submission" date="2019-07" db="EMBL/GenBank/DDBJ databases">
        <title>Genomics analysis of Aphanomyces spp. identifies a new class of oomycete effector associated with host adaptation.</title>
        <authorList>
            <person name="Gaulin E."/>
        </authorList>
    </citation>
    <scope>NUCLEOTIDE SEQUENCE [LARGE SCALE GENOMIC DNA]</scope>
    <source>
        <strain evidence="3 4">ATCC 201684</strain>
    </source>
</reference>
<proteinExistence type="predicted"/>
<keyword evidence="2" id="KW-0812">Transmembrane</keyword>
<protein>
    <submittedName>
        <fullName evidence="3">Uncharacterized protein</fullName>
    </submittedName>
</protein>
<dbReference type="PANTHER" id="PTHR39200:SF1">
    <property type="entry name" value="AUTO-TRANSPORTER ADHESIN HEAD GIN DOMAIN-CONTAINING PROTEIN-RELATED"/>
    <property type="match status" value="1"/>
</dbReference>
<evidence type="ECO:0000256" key="1">
    <source>
        <dbReference type="SAM" id="MobiDB-lite"/>
    </source>
</evidence>
<feature type="region of interest" description="Disordered" evidence="1">
    <location>
        <begin position="1"/>
        <end position="135"/>
    </location>
</feature>
<dbReference type="VEuPathDB" id="FungiDB:AeMF1_014083"/>
<comment type="caution">
    <text evidence="3">The sequence shown here is derived from an EMBL/GenBank/DDBJ whole genome shotgun (WGS) entry which is preliminary data.</text>
</comment>
<name>A0A6G0WYK7_9STRA</name>
<organism evidence="3 4">
    <name type="scientific">Aphanomyces euteiches</name>
    <dbReference type="NCBI Taxonomy" id="100861"/>
    <lineage>
        <taxon>Eukaryota</taxon>
        <taxon>Sar</taxon>
        <taxon>Stramenopiles</taxon>
        <taxon>Oomycota</taxon>
        <taxon>Saprolegniomycetes</taxon>
        <taxon>Saprolegniales</taxon>
        <taxon>Verrucalvaceae</taxon>
        <taxon>Aphanomyces</taxon>
    </lineage>
</organism>
<keyword evidence="4" id="KW-1185">Reference proteome</keyword>
<feature type="compositionally biased region" description="Basic residues" evidence="1">
    <location>
        <begin position="80"/>
        <end position="96"/>
    </location>
</feature>
<dbReference type="Gene3D" id="2.160.20.120">
    <property type="match status" value="1"/>
</dbReference>
<keyword evidence="2" id="KW-0472">Membrane</keyword>